<organism evidence="2 3">
    <name type="scientific">Bacillus infantis</name>
    <dbReference type="NCBI Taxonomy" id="324767"/>
    <lineage>
        <taxon>Bacteria</taxon>
        <taxon>Bacillati</taxon>
        <taxon>Bacillota</taxon>
        <taxon>Bacilli</taxon>
        <taxon>Bacillales</taxon>
        <taxon>Bacillaceae</taxon>
        <taxon>Bacillus</taxon>
    </lineage>
</organism>
<feature type="transmembrane region" description="Helical" evidence="1">
    <location>
        <begin position="135"/>
        <end position="161"/>
    </location>
</feature>
<sequence length="479" mass="55415">MILYLYGSKSKEQLYYFSAQAGSMLNKWDLLYSFASNIYLILYLILPILLYRSVSIIIADFEFILLIRLRSYRNWVYQTLNKFLQTFSVIIIIWISVILLLLIGSPPFDGWSPFSELGASFSETQILEKYLDTPVLALVLHMLLFTLSVICIHLLLAVIYVLTKRKGIIVCTAILIWVYGSVSFKLLPDSAFLFSLPNYLMLHAGAAGFENTWAPIGIIIGVFFIMIWILERIDLNHSSSKKLTPNWTYTLFTVFTVIALWSGTQVSLAETIWDQFFFMFRGSSQIGFSLKAFLSYFVIYFGFIYLIQLFLQRELRETGYYKLIRYRSVFNWFWSWFKKIIIRIVFYLFALSICSFILSSLTGLSISFRITVADTNSIYEMLYHFFVNGFLQLLFYTLFVFIIAWISTEAFYSLAGISVLSIFMFPGLNTKLVIPSGLNSLGNILNGHSPYMISLVLAFWVIAEIIVVAYILNKRDMDL</sequence>
<feature type="transmembrane region" description="Helical" evidence="1">
    <location>
        <begin position="448"/>
        <end position="472"/>
    </location>
</feature>
<feature type="transmembrane region" description="Helical" evidence="1">
    <location>
        <begin position="38"/>
        <end position="63"/>
    </location>
</feature>
<accession>A0A5D4SRE6</accession>
<feature type="transmembrane region" description="Helical" evidence="1">
    <location>
        <begin position="410"/>
        <end position="428"/>
    </location>
</feature>
<keyword evidence="1" id="KW-0472">Membrane</keyword>
<feature type="transmembrane region" description="Helical" evidence="1">
    <location>
        <begin position="251"/>
        <end position="273"/>
    </location>
</feature>
<name>A0A5D4SRE6_9BACI</name>
<feature type="transmembrane region" description="Helical" evidence="1">
    <location>
        <begin position="168"/>
        <end position="187"/>
    </location>
</feature>
<dbReference type="AlphaFoldDB" id="A0A5D4SRE6"/>
<evidence type="ECO:0000313" key="2">
    <source>
        <dbReference type="EMBL" id="TYS64426.1"/>
    </source>
</evidence>
<feature type="transmembrane region" description="Helical" evidence="1">
    <location>
        <begin position="340"/>
        <end position="361"/>
    </location>
</feature>
<reference evidence="2 3" key="1">
    <citation type="submission" date="2019-08" db="EMBL/GenBank/DDBJ databases">
        <title>Bacillus genomes from the desert of Cuatro Cienegas, Coahuila.</title>
        <authorList>
            <person name="Olmedo-Alvarez G."/>
        </authorList>
    </citation>
    <scope>NUCLEOTIDE SEQUENCE [LARGE SCALE GENOMIC DNA]</scope>
    <source>
        <strain evidence="2 3">CH37_1T</strain>
    </source>
</reference>
<feature type="transmembrane region" description="Helical" evidence="1">
    <location>
        <begin position="381"/>
        <end position="403"/>
    </location>
</feature>
<keyword evidence="1" id="KW-0812">Transmembrane</keyword>
<gene>
    <name evidence="2" type="ORF">FZD47_10550</name>
</gene>
<feature type="transmembrane region" description="Helical" evidence="1">
    <location>
        <begin position="293"/>
        <end position="311"/>
    </location>
</feature>
<dbReference type="Proteomes" id="UP000323732">
    <property type="component" value="Unassembled WGS sequence"/>
</dbReference>
<evidence type="ECO:0000313" key="3">
    <source>
        <dbReference type="Proteomes" id="UP000323732"/>
    </source>
</evidence>
<proteinExistence type="predicted"/>
<feature type="transmembrane region" description="Helical" evidence="1">
    <location>
        <begin position="212"/>
        <end position="230"/>
    </location>
</feature>
<dbReference type="EMBL" id="VTES01000003">
    <property type="protein sequence ID" value="TYS64426.1"/>
    <property type="molecule type" value="Genomic_DNA"/>
</dbReference>
<protein>
    <submittedName>
        <fullName evidence="2">Permease</fullName>
    </submittedName>
</protein>
<comment type="caution">
    <text evidence="2">The sequence shown here is derived from an EMBL/GenBank/DDBJ whole genome shotgun (WGS) entry which is preliminary data.</text>
</comment>
<feature type="transmembrane region" description="Helical" evidence="1">
    <location>
        <begin position="83"/>
        <end position="103"/>
    </location>
</feature>
<evidence type="ECO:0000256" key="1">
    <source>
        <dbReference type="SAM" id="Phobius"/>
    </source>
</evidence>
<keyword evidence="1" id="KW-1133">Transmembrane helix</keyword>